<dbReference type="PANTHER" id="PTHR42989:SF1">
    <property type="entry name" value="FORMATE HYDROGENLYASE SUBUNIT 7-RELATED"/>
    <property type="match status" value="1"/>
</dbReference>
<dbReference type="KEGG" id="scas:SACC_09010"/>
<feature type="domain" description="NADH:ubiquinone oxidoreductase-like 20kDa subunit" evidence="7">
    <location>
        <begin position="95"/>
        <end position="197"/>
    </location>
</feature>
<keyword evidence="9" id="KW-1185">Reference proteome</keyword>
<dbReference type="GO" id="GO:0046872">
    <property type="term" value="F:metal ion binding"/>
    <property type="evidence" value="ECO:0007669"/>
    <property type="project" value="UniProtKB-KW"/>
</dbReference>
<dbReference type="Pfam" id="PF01058">
    <property type="entry name" value="Oxidored_q6"/>
    <property type="match status" value="1"/>
</dbReference>
<accession>A0AAQ4CQ03</accession>
<sequence length="203" mass="22626">MKNWWFLRGVRKGILTEKTPKDIAEWSTEIEGKGVVNCPTKAIENGKWIAERCIFCRRCYPNYKPNLNYEISIIKGTQKLFKKSFFIYPIDAGSCGGCNMEIKLISSPQYDMTRFGIFFTNTPRHADAIIVMGTLTEKMKEVIKEAYNAMPEPKLVVLLGTCAISGGILGEAIPLEASVLIPGCPPNPYTILDALIKVKGGKK</sequence>
<keyword evidence="3" id="KW-0004">4Fe-4S</keyword>
<dbReference type="AlphaFoldDB" id="A0AAQ4CQ03"/>
<evidence type="ECO:0000313" key="8">
    <source>
        <dbReference type="EMBL" id="BDB97884.1"/>
    </source>
</evidence>
<reference evidence="8 9" key="1">
    <citation type="journal article" date="2022" name="Microbiol. Resour. Announc.">
        <title>Complete Genome Sequence of the Hyperthermophilic and Acidophilic Archaeon Saccharolobus caldissimus Strain HS-3T.</title>
        <authorList>
            <person name="Sakai H.D."/>
            <person name="Kurosawa N."/>
        </authorList>
    </citation>
    <scope>NUCLEOTIDE SEQUENCE [LARGE SCALE GENOMIC DNA]</scope>
    <source>
        <strain evidence="8 9">JCM32116</strain>
    </source>
</reference>
<evidence type="ECO:0000256" key="6">
    <source>
        <dbReference type="ARBA" id="ARBA00023014"/>
    </source>
</evidence>
<evidence type="ECO:0000256" key="2">
    <source>
        <dbReference type="ARBA" id="ARBA00009173"/>
    </source>
</evidence>
<gene>
    <name evidence="8" type="ORF">SACC_09010</name>
</gene>
<dbReference type="PANTHER" id="PTHR42989">
    <property type="entry name" value="HYDROGENASE-4 COMPONENT I"/>
    <property type="match status" value="1"/>
</dbReference>
<dbReference type="EMBL" id="AP025226">
    <property type="protein sequence ID" value="BDB97884.1"/>
    <property type="molecule type" value="Genomic_DNA"/>
</dbReference>
<evidence type="ECO:0000256" key="4">
    <source>
        <dbReference type="ARBA" id="ARBA00022723"/>
    </source>
</evidence>
<comment type="cofactor">
    <cofactor evidence="1">
        <name>[4Fe-4S] cluster</name>
        <dbReference type="ChEBI" id="CHEBI:49883"/>
    </cofactor>
</comment>
<dbReference type="RefSeq" id="WP_229571849.1">
    <property type="nucleotide sequence ID" value="NZ_AP025226.1"/>
</dbReference>
<dbReference type="SUPFAM" id="SSF56770">
    <property type="entry name" value="HydA/Nqo6-like"/>
    <property type="match status" value="1"/>
</dbReference>
<dbReference type="Proteomes" id="UP001319921">
    <property type="component" value="Chromosome"/>
</dbReference>
<dbReference type="Gene3D" id="3.40.50.12280">
    <property type="match status" value="1"/>
</dbReference>
<protein>
    <recommendedName>
        <fullName evidence="7">NADH:ubiquinone oxidoreductase-like 20kDa subunit domain-containing protein</fullName>
    </recommendedName>
</protein>
<evidence type="ECO:0000256" key="3">
    <source>
        <dbReference type="ARBA" id="ARBA00022485"/>
    </source>
</evidence>
<keyword evidence="4" id="KW-0479">Metal-binding</keyword>
<evidence type="ECO:0000259" key="7">
    <source>
        <dbReference type="Pfam" id="PF01058"/>
    </source>
</evidence>
<proteinExistence type="inferred from homology"/>
<evidence type="ECO:0000256" key="1">
    <source>
        <dbReference type="ARBA" id="ARBA00001966"/>
    </source>
</evidence>
<name>A0AAQ4CQ03_9CREN</name>
<dbReference type="InterPro" id="IPR006137">
    <property type="entry name" value="NADH_UbQ_OxRdtase-like_20kDa"/>
</dbReference>
<dbReference type="GeneID" id="68865645"/>
<comment type="similarity">
    <text evidence="2">Belongs to the complex I 20 kDa subunit family.</text>
</comment>
<evidence type="ECO:0000313" key="9">
    <source>
        <dbReference type="Proteomes" id="UP001319921"/>
    </source>
</evidence>
<keyword evidence="5" id="KW-0408">Iron</keyword>
<dbReference type="GO" id="GO:0051539">
    <property type="term" value="F:4 iron, 4 sulfur cluster binding"/>
    <property type="evidence" value="ECO:0007669"/>
    <property type="project" value="UniProtKB-KW"/>
</dbReference>
<keyword evidence="6" id="KW-0411">Iron-sulfur</keyword>
<organism evidence="8 9">
    <name type="scientific">Saccharolobus caldissimus</name>
    <dbReference type="NCBI Taxonomy" id="1702097"/>
    <lineage>
        <taxon>Archaea</taxon>
        <taxon>Thermoproteota</taxon>
        <taxon>Thermoprotei</taxon>
        <taxon>Sulfolobales</taxon>
        <taxon>Sulfolobaceae</taxon>
        <taxon>Saccharolobus</taxon>
    </lineage>
</organism>
<evidence type="ECO:0000256" key="5">
    <source>
        <dbReference type="ARBA" id="ARBA00023004"/>
    </source>
</evidence>
<dbReference type="InterPro" id="IPR052375">
    <property type="entry name" value="Complex_I_20kDa-like"/>
</dbReference>